<proteinExistence type="predicted"/>
<evidence type="ECO:0000313" key="1">
    <source>
        <dbReference type="EnsemblMetazoa" id="PPAI008876-PA"/>
    </source>
</evidence>
<dbReference type="EnsemblMetazoa" id="PPAI008876-RA">
    <property type="protein sequence ID" value="PPAI008876-PA"/>
    <property type="gene ID" value="PPAI008876"/>
</dbReference>
<organism evidence="1 2">
    <name type="scientific">Phlebotomus papatasi</name>
    <name type="common">Sandfly</name>
    <dbReference type="NCBI Taxonomy" id="29031"/>
    <lineage>
        <taxon>Eukaryota</taxon>
        <taxon>Metazoa</taxon>
        <taxon>Ecdysozoa</taxon>
        <taxon>Arthropoda</taxon>
        <taxon>Hexapoda</taxon>
        <taxon>Insecta</taxon>
        <taxon>Pterygota</taxon>
        <taxon>Neoptera</taxon>
        <taxon>Endopterygota</taxon>
        <taxon>Diptera</taxon>
        <taxon>Nematocera</taxon>
        <taxon>Psychodoidea</taxon>
        <taxon>Psychodidae</taxon>
        <taxon>Phlebotomus</taxon>
        <taxon>Phlebotomus</taxon>
    </lineage>
</organism>
<dbReference type="EMBL" id="AJVK01068471">
    <property type="status" value="NOT_ANNOTATED_CDS"/>
    <property type="molecule type" value="Genomic_DNA"/>
</dbReference>
<keyword evidence="2" id="KW-1185">Reference proteome</keyword>
<evidence type="ECO:0000313" key="2">
    <source>
        <dbReference type="Proteomes" id="UP000092462"/>
    </source>
</evidence>
<dbReference type="AlphaFoldDB" id="A0A1B0DKT2"/>
<reference evidence="1" key="1">
    <citation type="submission" date="2022-08" db="UniProtKB">
        <authorList>
            <consortium name="EnsemblMetazoa"/>
        </authorList>
    </citation>
    <scope>IDENTIFICATION</scope>
    <source>
        <strain evidence="1">Israel</strain>
    </source>
</reference>
<sequence>MLRLSEKLKIMVFLVCALILGSEATKQPTKRVTFVSKNIKRDAPVASHFGGNLHGGFGQQQGHQQFQLQALTHQGLDGGHQGSHYVMPQYTFAAPQGHNFAHGGLAGAGATQYAQLAKVLNTQNQGGHAGGQGFGGAFVSGGIKTAPVTFSAAPSTSYGTPVSGGHFGQLGGFSGGHGFGGSVGGHSFGGQSLGGHSLGGQSFGGHNLGGQSFGGHGLGGQSYGGHSLGGLSLGGHGLGGSFGGQSVAFKGGDVGGLLGQSYAPSYGSHQTSSAQTVPAYAVGIKGLSHYSSNAGLAQAFQSHGDLGSQASLGSLGGHGVSLGSLGGHGASLGSLGGHGGSLNFDTTKYNIPTISNGKTLAPVTYSSPAASNVRHTSISNIMDQTKSFKPSVLLGMYADVGSSAESHGYGGQSFPASFTFSTCSPLIVP</sequence>
<name>A0A1B0DKT2_PHLPP</name>
<protein>
    <submittedName>
        <fullName evidence="1">Uncharacterized protein</fullName>
    </submittedName>
</protein>
<dbReference type="VEuPathDB" id="VectorBase:PPAPM1_001683"/>
<dbReference type="Proteomes" id="UP000092462">
    <property type="component" value="Unassembled WGS sequence"/>
</dbReference>
<dbReference type="VEuPathDB" id="VectorBase:PPAI008876"/>
<accession>A0A1B0DKT2</accession>